<organism evidence="1">
    <name type="scientific">termite gut metagenome</name>
    <dbReference type="NCBI Taxonomy" id="433724"/>
    <lineage>
        <taxon>unclassified sequences</taxon>
        <taxon>metagenomes</taxon>
        <taxon>organismal metagenomes</taxon>
    </lineage>
</organism>
<gene>
    <name evidence="1" type="ORF">EZS27_028773</name>
</gene>
<reference evidence="1" key="1">
    <citation type="submission" date="2019-03" db="EMBL/GenBank/DDBJ databases">
        <title>Single cell metagenomics reveals metabolic interactions within the superorganism composed of flagellate Streblomastix strix and complex community of Bacteroidetes bacteria on its surface.</title>
        <authorList>
            <person name="Treitli S.C."/>
            <person name="Kolisko M."/>
            <person name="Husnik F."/>
            <person name="Keeling P."/>
            <person name="Hampl V."/>
        </authorList>
    </citation>
    <scope>NUCLEOTIDE SEQUENCE</scope>
    <source>
        <strain evidence="1">STM</strain>
    </source>
</reference>
<sequence>MFYRCYFLYRMTKVHNTFTDSKLIELTNAKVELKDANGMNKKEAFLLPLFSY</sequence>
<accession>A0A5J4QLX2</accession>
<comment type="caution">
    <text evidence="1">The sequence shown here is derived from an EMBL/GenBank/DDBJ whole genome shotgun (WGS) entry which is preliminary data.</text>
</comment>
<name>A0A5J4QLX2_9ZZZZ</name>
<dbReference type="EMBL" id="SNRY01003268">
    <property type="protein sequence ID" value="KAA6321593.1"/>
    <property type="molecule type" value="Genomic_DNA"/>
</dbReference>
<evidence type="ECO:0000313" key="1">
    <source>
        <dbReference type="EMBL" id="KAA6321593.1"/>
    </source>
</evidence>
<protein>
    <submittedName>
        <fullName evidence="1">Uncharacterized protein</fullName>
    </submittedName>
</protein>
<dbReference type="AlphaFoldDB" id="A0A5J4QLX2"/>
<proteinExistence type="predicted"/>